<evidence type="ECO:0000313" key="2">
    <source>
        <dbReference type="Proteomes" id="UP001417504"/>
    </source>
</evidence>
<dbReference type="PANTHER" id="PTHR22774:SF11">
    <property type="entry name" value="CHOREIN N-TERMINAL DOMAIN-CONTAINING PROTEIN"/>
    <property type="match status" value="1"/>
</dbReference>
<evidence type="ECO:0000313" key="1">
    <source>
        <dbReference type="EMBL" id="KAK9155870.1"/>
    </source>
</evidence>
<name>A0AAP0KPI2_9MAGN</name>
<dbReference type="EMBL" id="JBBNAE010000001">
    <property type="protein sequence ID" value="KAK9155870.1"/>
    <property type="molecule type" value="Genomic_DNA"/>
</dbReference>
<proteinExistence type="predicted"/>
<dbReference type="AlphaFoldDB" id="A0AAP0KPI2"/>
<dbReference type="Proteomes" id="UP001417504">
    <property type="component" value="Unassembled WGS sequence"/>
</dbReference>
<dbReference type="PANTHER" id="PTHR22774">
    <property type="entry name" value="CHOREIN N-TERMINAL DOMAIN-CONTAINING PROTEIN"/>
    <property type="match status" value="1"/>
</dbReference>
<protein>
    <submittedName>
        <fullName evidence="1">Uncharacterized protein</fullName>
    </submittedName>
</protein>
<keyword evidence="2" id="KW-1185">Reference proteome</keyword>
<accession>A0AAP0KPI2</accession>
<dbReference type="InterPro" id="IPR026728">
    <property type="entry name" value="BLTP3A/B"/>
</dbReference>
<gene>
    <name evidence="1" type="ORF">Sjap_003350</name>
</gene>
<organism evidence="1 2">
    <name type="scientific">Stephania japonica</name>
    <dbReference type="NCBI Taxonomy" id="461633"/>
    <lineage>
        <taxon>Eukaryota</taxon>
        <taxon>Viridiplantae</taxon>
        <taxon>Streptophyta</taxon>
        <taxon>Embryophyta</taxon>
        <taxon>Tracheophyta</taxon>
        <taxon>Spermatophyta</taxon>
        <taxon>Magnoliopsida</taxon>
        <taxon>Ranunculales</taxon>
        <taxon>Menispermaceae</taxon>
        <taxon>Menispermoideae</taxon>
        <taxon>Cissampelideae</taxon>
        <taxon>Stephania</taxon>
    </lineage>
</organism>
<reference evidence="1 2" key="1">
    <citation type="submission" date="2024-01" db="EMBL/GenBank/DDBJ databases">
        <title>Genome assemblies of Stephania.</title>
        <authorList>
            <person name="Yang L."/>
        </authorList>
    </citation>
    <scope>NUCLEOTIDE SEQUENCE [LARGE SCALE GENOMIC DNA]</scope>
    <source>
        <strain evidence="1">QJT</strain>
        <tissue evidence="1">Leaf</tissue>
    </source>
</reference>
<sequence>MSSKLSLIQFQRLRILKKLGTSPMKLEWESLSADLLPHPDMFLDASLTCSDNGANRRDDDGAKRVFFGGERFLEGISGEAYITIQRTELNSPLGLEVQLHVPEAVCPALSEPGLRALLRFMTGFYVCLNRGDVDQRASQASVSDGENTKNLSRITLGGLFLSQAISTFMEAQRGSHLGFNGINFIPLRDANIVVGGIAVRLSEKDDVKTSKV</sequence>
<comment type="caution">
    <text evidence="1">The sequence shown here is derived from an EMBL/GenBank/DDBJ whole genome shotgun (WGS) entry which is preliminary data.</text>
</comment>